<dbReference type="GO" id="GO:0070530">
    <property type="term" value="F:K63-linked polyubiquitin modification-dependent protein binding"/>
    <property type="evidence" value="ECO:0007669"/>
    <property type="project" value="TreeGrafter"/>
</dbReference>
<evidence type="ECO:0000256" key="4">
    <source>
        <dbReference type="ARBA" id="ARBA00005865"/>
    </source>
</evidence>
<evidence type="ECO:0000313" key="19">
    <source>
        <dbReference type="EMBL" id="KAK7788738.1"/>
    </source>
</evidence>
<evidence type="ECO:0000256" key="16">
    <source>
        <dbReference type="SAM" id="MobiDB-lite"/>
    </source>
</evidence>
<dbReference type="SUPFAM" id="SSF46934">
    <property type="entry name" value="UBA-like"/>
    <property type="match status" value="1"/>
</dbReference>
<keyword evidence="14" id="KW-0862">Zinc</keyword>
<accession>A0AAN9YVJ8</accession>
<dbReference type="EMBL" id="JAZDUA010000954">
    <property type="protein sequence ID" value="KAK7788738.1"/>
    <property type="molecule type" value="Genomic_DNA"/>
</dbReference>
<comment type="catalytic activity">
    <reaction evidence="1">
        <text>Thiol-dependent hydrolysis of ester, thioester, amide, peptide and isopeptide bonds formed by the C-terminal Gly of ubiquitin (a 76-residue protein attached to proteins as an intracellular targeting signal).</text>
        <dbReference type="EC" id="3.4.19.12"/>
    </reaction>
</comment>
<keyword evidence="9" id="KW-0479">Metal-binding</keyword>
<keyword evidence="11" id="KW-0833">Ubl conjugation pathway</keyword>
<evidence type="ECO:0000256" key="15">
    <source>
        <dbReference type="ARBA" id="ARBA00023242"/>
    </source>
</evidence>
<reference evidence="19 21" key="1">
    <citation type="submission" date="2024-03" db="EMBL/GenBank/DDBJ databases">
        <title>The genome assembly and annotation of the cricket Gryllus longicercus Weissman &amp; Gray.</title>
        <authorList>
            <person name="Szrajer S."/>
            <person name="Gray D."/>
            <person name="Ylla G."/>
        </authorList>
    </citation>
    <scope>NUCLEOTIDE SEQUENCE [LARGE SCALE GENOMIC DNA]</scope>
    <source>
        <strain evidence="19">DAG 2021-001</strain>
        <tissue evidence="19">Whole body minus gut</tissue>
    </source>
</reference>
<feature type="region of interest" description="Disordered" evidence="16">
    <location>
        <begin position="805"/>
        <end position="842"/>
    </location>
</feature>
<evidence type="ECO:0000256" key="14">
    <source>
        <dbReference type="ARBA" id="ARBA00022833"/>
    </source>
</evidence>
<name>A0AAN9YVJ8_9ORTH</name>
<evidence type="ECO:0000256" key="2">
    <source>
        <dbReference type="ARBA" id="ARBA00004123"/>
    </source>
</evidence>
<dbReference type="GO" id="GO:0005634">
    <property type="term" value="C:nucleus"/>
    <property type="evidence" value="ECO:0007669"/>
    <property type="project" value="UniProtKB-SubCell"/>
</dbReference>
<keyword evidence="7" id="KW-0597">Phosphoprotein</keyword>
<dbReference type="PROSITE" id="PS50802">
    <property type="entry name" value="OTU"/>
    <property type="match status" value="1"/>
</dbReference>
<keyword evidence="15" id="KW-0539">Nucleus</keyword>
<keyword evidence="8" id="KW-0645">Protease</keyword>
<dbReference type="EMBL" id="JAZDUA010000090">
    <property type="protein sequence ID" value="KAK7868609.1"/>
    <property type="molecule type" value="Genomic_DNA"/>
</dbReference>
<comment type="similarity">
    <text evidence="4">Belongs to the peptidase C64 family.</text>
</comment>
<dbReference type="Pfam" id="PF01754">
    <property type="entry name" value="zf-A20"/>
    <property type="match status" value="1"/>
</dbReference>
<dbReference type="GO" id="GO:0071947">
    <property type="term" value="P:protein deubiquitination involved in ubiquitin-dependent protein catabolic process"/>
    <property type="evidence" value="ECO:0007669"/>
    <property type="project" value="TreeGrafter"/>
</dbReference>
<dbReference type="Pfam" id="PF14555">
    <property type="entry name" value="UBA_4"/>
    <property type="match status" value="1"/>
</dbReference>
<evidence type="ECO:0000256" key="6">
    <source>
        <dbReference type="ARBA" id="ARBA00022490"/>
    </source>
</evidence>
<dbReference type="GO" id="GO:0008270">
    <property type="term" value="F:zinc ion binding"/>
    <property type="evidence" value="ECO:0007669"/>
    <property type="project" value="UniProtKB-KW"/>
</dbReference>
<dbReference type="EC" id="3.4.19.12" evidence="5"/>
<dbReference type="PANTHER" id="PTHR13367">
    <property type="entry name" value="UBIQUITIN THIOESTERASE"/>
    <property type="match status" value="1"/>
</dbReference>
<dbReference type="SUPFAM" id="SSF57716">
    <property type="entry name" value="Glucocorticoid receptor-like (DNA-binding domain)"/>
    <property type="match status" value="1"/>
</dbReference>
<dbReference type="GO" id="GO:0035871">
    <property type="term" value="P:protein K11-linked deubiquitination"/>
    <property type="evidence" value="ECO:0007669"/>
    <property type="project" value="TreeGrafter"/>
</dbReference>
<feature type="domain" description="OTU" evidence="17">
    <location>
        <begin position="175"/>
        <end position="361"/>
    </location>
</feature>
<dbReference type="PANTHER" id="PTHR13367:SF27">
    <property type="entry name" value="OTU DOMAIN-CONTAINING PROTEIN"/>
    <property type="match status" value="1"/>
</dbReference>
<proteinExistence type="inferred from homology"/>
<dbReference type="Gene3D" id="1.20.5.4770">
    <property type="match status" value="1"/>
</dbReference>
<keyword evidence="12" id="KW-0378">Hydrolase</keyword>
<dbReference type="GO" id="GO:0004843">
    <property type="term" value="F:cysteine-type deubiquitinase activity"/>
    <property type="evidence" value="ECO:0007669"/>
    <property type="project" value="UniProtKB-EC"/>
</dbReference>
<dbReference type="GO" id="GO:0005737">
    <property type="term" value="C:cytoplasm"/>
    <property type="evidence" value="ECO:0007669"/>
    <property type="project" value="UniProtKB-SubCell"/>
</dbReference>
<evidence type="ECO:0000256" key="10">
    <source>
        <dbReference type="ARBA" id="ARBA00022771"/>
    </source>
</evidence>
<dbReference type="AlphaFoldDB" id="A0AAN9YVJ8"/>
<comment type="caution">
    <text evidence="19">The sequence shown here is derived from an EMBL/GenBank/DDBJ whole genome shotgun (WGS) entry which is preliminary data.</text>
</comment>
<feature type="compositionally biased region" description="Basic and acidic residues" evidence="16">
    <location>
        <begin position="807"/>
        <end position="816"/>
    </location>
</feature>
<dbReference type="InterPro" id="IPR002653">
    <property type="entry name" value="Znf_A20"/>
</dbReference>
<evidence type="ECO:0000256" key="11">
    <source>
        <dbReference type="ARBA" id="ARBA00022786"/>
    </source>
</evidence>
<evidence type="ECO:0000313" key="20">
    <source>
        <dbReference type="EMBL" id="KAK7868609.1"/>
    </source>
</evidence>
<dbReference type="GO" id="GO:0070536">
    <property type="term" value="P:protein K63-linked deubiquitination"/>
    <property type="evidence" value="ECO:0007669"/>
    <property type="project" value="TreeGrafter"/>
</dbReference>
<dbReference type="GO" id="GO:0071108">
    <property type="term" value="P:protein K48-linked deubiquitination"/>
    <property type="evidence" value="ECO:0007669"/>
    <property type="project" value="TreeGrafter"/>
</dbReference>
<dbReference type="InterPro" id="IPR009060">
    <property type="entry name" value="UBA-like_sf"/>
</dbReference>
<dbReference type="SMART" id="SM00259">
    <property type="entry name" value="ZnF_A20"/>
    <property type="match status" value="2"/>
</dbReference>
<dbReference type="Gene3D" id="1.10.8.10">
    <property type="entry name" value="DNA helicase RuvA subunit, C-terminal domain"/>
    <property type="match status" value="1"/>
</dbReference>
<gene>
    <name evidence="20" type="ORF">R5R35_008419</name>
    <name evidence="19" type="ORF">R5R35_013379</name>
</gene>
<dbReference type="Pfam" id="PF02338">
    <property type="entry name" value="OTU"/>
    <property type="match status" value="1"/>
</dbReference>
<dbReference type="PROSITE" id="PS51036">
    <property type="entry name" value="ZF_A20"/>
    <property type="match status" value="2"/>
</dbReference>
<keyword evidence="10" id="KW-0863">Zinc-finger</keyword>
<dbReference type="InterPro" id="IPR051346">
    <property type="entry name" value="OTU_Deubiquitinase"/>
</dbReference>
<dbReference type="CDD" id="cd22768">
    <property type="entry name" value="OTU_OTUD7"/>
    <property type="match status" value="1"/>
</dbReference>
<evidence type="ECO:0000313" key="21">
    <source>
        <dbReference type="Proteomes" id="UP001378592"/>
    </source>
</evidence>
<sequence length="926" mass="103634">MESNLVAEFVAQTGADSTVAQTFLQAKGWNLKLALQAYLYMPDDTSNHWSVHEENGNLTEPRHTLSSRPVLQKSDAIDCAKKLTRGISRATENINLVSRARSDIAHDFRENTVYNVNHYFIETPVFTFTLPDLTIYPEDFRGFLEKDLIEMSSLVSLEQAGRLNWWADSGACQRLWPLATTGDGNCLLHAASLGMWGFHDRLLTLRKALYGFLSSSECKDSLWRRWRWQQTIINAQAGFVYSEEEWKREWSNIVEMASTEPRKLESGRRRSILIDRNLDELSENATYESLEEIHVLALAHVLRRPIVVIADLMLKDVNGEDLAPIPFGGVYLPLECAVSDCHRSPLVLTYDAAHFSALVVMEKETFVDRMPQPPAVIPITNSDHELLPIQFSIDPGKNFNWNSDEMTSSLCKKFSLSLAEQMSLLGKYLDIIQIPIPSSPGVDEGDIELEGGTNNFTNDEEDIEKRFCEVLETNVNEDNTQMGDSGLFTGNRSKAAKQLQSVAKQFGSIGKSMSKKLKKNLGSITKITRTNSQKKGVSTSPVRQTTRLNSNLVSRSQDYILCARIHTEKRHEFQEEMVRNYLQSARIRFQRDKVLKQKQAEERRQKDEMKLKELARLEGPSNCINPGCDQYGTAITSYMCKDCYEKQRDREMSTNINSPVPSRVKVGASGDSDSSVVSEEVYAPRYGAGKSRFYTEADALSHSVVSRLPSSKAGSNIDQTLYLSRSTFYNDTSSTVNSSDNKLNVKADKENLRTSGQEYSVPSYSPSPTGNWPEEIGGLLGTKSGTSETPLARIHSYNLARTWEGNRTSDGHKVDSSHSAGHTSNSTLMPESSCPPLRSSTSLGTRNVSVATLSPQSSNELPNVERVTAGHRTAVGVWVPCSGAYPCRTNNCKFFGNPESDYYCSKCYKEVVQPSLKSLQVQEVKR</sequence>
<evidence type="ECO:0000256" key="12">
    <source>
        <dbReference type="ARBA" id="ARBA00022801"/>
    </source>
</evidence>
<evidence type="ECO:0000256" key="13">
    <source>
        <dbReference type="ARBA" id="ARBA00022807"/>
    </source>
</evidence>
<keyword evidence="21" id="KW-1185">Reference proteome</keyword>
<dbReference type="CDD" id="cd14348">
    <property type="entry name" value="UBA_p47"/>
    <property type="match status" value="1"/>
</dbReference>
<evidence type="ECO:0000256" key="1">
    <source>
        <dbReference type="ARBA" id="ARBA00000707"/>
    </source>
</evidence>
<evidence type="ECO:0000256" key="8">
    <source>
        <dbReference type="ARBA" id="ARBA00022670"/>
    </source>
</evidence>
<keyword evidence="6" id="KW-0963">Cytoplasm</keyword>
<dbReference type="GO" id="GO:0003677">
    <property type="term" value="F:DNA binding"/>
    <property type="evidence" value="ECO:0007669"/>
    <property type="project" value="InterPro"/>
</dbReference>
<feature type="compositionally biased region" description="Polar residues" evidence="16">
    <location>
        <begin position="817"/>
        <end position="830"/>
    </location>
</feature>
<organism evidence="19 21">
    <name type="scientific">Gryllus longicercus</name>
    <dbReference type="NCBI Taxonomy" id="2509291"/>
    <lineage>
        <taxon>Eukaryota</taxon>
        <taxon>Metazoa</taxon>
        <taxon>Ecdysozoa</taxon>
        <taxon>Arthropoda</taxon>
        <taxon>Hexapoda</taxon>
        <taxon>Insecta</taxon>
        <taxon>Pterygota</taxon>
        <taxon>Neoptera</taxon>
        <taxon>Polyneoptera</taxon>
        <taxon>Orthoptera</taxon>
        <taxon>Ensifera</taxon>
        <taxon>Gryllidea</taxon>
        <taxon>Grylloidea</taxon>
        <taxon>Gryllidae</taxon>
        <taxon>Gryllinae</taxon>
        <taxon>Gryllus</taxon>
    </lineage>
</organism>
<evidence type="ECO:0000256" key="7">
    <source>
        <dbReference type="ARBA" id="ARBA00022553"/>
    </source>
</evidence>
<keyword evidence="13" id="KW-0788">Thiol protease</keyword>
<evidence type="ECO:0000256" key="9">
    <source>
        <dbReference type="ARBA" id="ARBA00022723"/>
    </source>
</evidence>
<feature type="domain" description="A20-type" evidence="18">
    <location>
        <begin position="881"/>
        <end position="916"/>
    </location>
</feature>
<dbReference type="InterPro" id="IPR003323">
    <property type="entry name" value="OTU_dom"/>
</dbReference>
<feature type="region of interest" description="Disordered" evidence="16">
    <location>
        <begin position="750"/>
        <end position="771"/>
    </location>
</feature>
<evidence type="ECO:0000256" key="5">
    <source>
        <dbReference type="ARBA" id="ARBA00012759"/>
    </source>
</evidence>
<evidence type="ECO:0000256" key="3">
    <source>
        <dbReference type="ARBA" id="ARBA00004496"/>
    </source>
</evidence>
<evidence type="ECO:0000259" key="17">
    <source>
        <dbReference type="PROSITE" id="PS50802"/>
    </source>
</evidence>
<comment type="subcellular location">
    <subcellularLocation>
        <location evidence="3">Cytoplasm</location>
    </subcellularLocation>
    <subcellularLocation>
        <location evidence="2">Nucleus</location>
    </subcellularLocation>
</comment>
<feature type="compositionally biased region" description="Polar residues" evidence="16">
    <location>
        <begin position="753"/>
        <end position="770"/>
    </location>
</feature>
<dbReference type="Proteomes" id="UP001378592">
    <property type="component" value="Unassembled WGS sequence"/>
</dbReference>
<feature type="domain" description="A20-type" evidence="18">
    <location>
        <begin position="617"/>
        <end position="652"/>
    </location>
</feature>
<evidence type="ECO:0000259" key="18">
    <source>
        <dbReference type="PROSITE" id="PS51036"/>
    </source>
</evidence>
<protein>
    <recommendedName>
        <fullName evidence="5">ubiquitinyl hydrolase 1</fullName>
        <ecNumber evidence="5">3.4.19.12</ecNumber>
    </recommendedName>
</protein>